<dbReference type="PRINTS" id="PR00412">
    <property type="entry name" value="EPOXHYDRLASE"/>
</dbReference>
<dbReference type="PRINTS" id="PR00111">
    <property type="entry name" value="ABHYDROLASE"/>
</dbReference>
<evidence type="ECO:0000259" key="1">
    <source>
        <dbReference type="Pfam" id="PF00561"/>
    </source>
</evidence>
<evidence type="ECO:0000313" key="2">
    <source>
        <dbReference type="EMBL" id="KAJ6424262.1"/>
    </source>
</evidence>
<dbReference type="GO" id="GO:0003824">
    <property type="term" value="F:catalytic activity"/>
    <property type="evidence" value="ECO:0007669"/>
    <property type="project" value="InterPro"/>
</dbReference>
<evidence type="ECO:0000313" key="3">
    <source>
        <dbReference type="Proteomes" id="UP001162972"/>
    </source>
</evidence>
<dbReference type="AlphaFoldDB" id="A0AAD6KIS1"/>
<protein>
    <recommendedName>
        <fullName evidence="1">AB hydrolase-1 domain-containing protein</fullName>
    </recommendedName>
</protein>
<dbReference type="InterPro" id="IPR052370">
    <property type="entry name" value="Meta-cleavage_hydrolase"/>
</dbReference>
<proteinExistence type="predicted"/>
<dbReference type="Pfam" id="PF00561">
    <property type="entry name" value="Abhydrolase_1"/>
    <property type="match status" value="1"/>
</dbReference>
<sequence>MMSKFFSFTASRDWFYRYSFAKAGLRAQSANLVDGTIMHCWVPKIIKSSKPNLLLLHGFGANAMWQYGQHLHIFTSRFNVYVPDLLFFGESYTSRPERTESFQAQCVMRLMEAHGVRRMNLVGISYGGFVGYSMASQFQENIEKVVLCCAGVCLEEKDMENGLFAVPNLDEAASILLPQTAEKLRELMRFSFVKPATGIPSFFLRDFIDASPSNHLALLNLVEVFVMCKDYVKEKRELIQAILHGRNLSVLPKITQPALIIWGEKDQIFPLELGHRLKRHVGESSQLVIIKNAGHAVNLEKAKEFAKYLKSFLIDSAAFPSPYPGSLTDFIHDKNDG</sequence>
<keyword evidence="3" id="KW-1185">Reference proteome</keyword>
<dbReference type="InterPro" id="IPR029058">
    <property type="entry name" value="AB_hydrolase_fold"/>
</dbReference>
<dbReference type="PANTHER" id="PTHR43139:SF7">
    <property type="entry name" value="ALPHA_BETA-HYDROLASES SUPERFAMILY PROTEIN"/>
    <property type="match status" value="1"/>
</dbReference>
<dbReference type="EMBL" id="JAPFFJ010000006">
    <property type="protein sequence ID" value="KAJ6424262.1"/>
    <property type="molecule type" value="Genomic_DNA"/>
</dbReference>
<reference evidence="2 3" key="1">
    <citation type="journal article" date="2023" name="Int. J. Mol. Sci.">
        <title>De Novo Assembly and Annotation of 11 Diverse Shrub Willow (Salix) Genomes Reveals Novel Gene Organization in Sex-Linked Regions.</title>
        <authorList>
            <person name="Hyden B."/>
            <person name="Feng K."/>
            <person name="Yates T.B."/>
            <person name="Jawdy S."/>
            <person name="Cereghino C."/>
            <person name="Smart L.B."/>
            <person name="Muchero W."/>
        </authorList>
    </citation>
    <scope>NUCLEOTIDE SEQUENCE [LARGE SCALE GENOMIC DNA]</scope>
    <source>
        <tissue evidence="2">Shoot tip</tissue>
    </source>
</reference>
<gene>
    <name evidence="2" type="ORF">OIU84_025114</name>
</gene>
<comment type="caution">
    <text evidence="2">The sequence shown here is derived from an EMBL/GenBank/DDBJ whole genome shotgun (WGS) entry which is preliminary data.</text>
</comment>
<dbReference type="InterPro" id="IPR000073">
    <property type="entry name" value="AB_hydrolase_1"/>
</dbReference>
<dbReference type="Gene3D" id="3.40.50.1820">
    <property type="entry name" value="alpha/beta hydrolase"/>
    <property type="match status" value="1"/>
</dbReference>
<name>A0AAD6KIS1_9ROSI</name>
<dbReference type="PANTHER" id="PTHR43139">
    <property type="entry name" value="SI:DKEY-122A22.2"/>
    <property type="match status" value="1"/>
</dbReference>
<accession>A0AAD6KIS1</accession>
<organism evidence="2 3">
    <name type="scientific">Salix udensis</name>
    <dbReference type="NCBI Taxonomy" id="889485"/>
    <lineage>
        <taxon>Eukaryota</taxon>
        <taxon>Viridiplantae</taxon>
        <taxon>Streptophyta</taxon>
        <taxon>Embryophyta</taxon>
        <taxon>Tracheophyta</taxon>
        <taxon>Spermatophyta</taxon>
        <taxon>Magnoliopsida</taxon>
        <taxon>eudicotyledons</taxon>
        <taxon>Gunneridae</taxon>
        <taxon>Pentapetalae</taxon>
        <taxon>rosids</taxon>
        <taxon>fabids</taxon>
        <taxon>Malpighiales</taxon>
        <taxon>Salicaceae</taxon>
        <taxon>Saliceae</taxon>
        <taxon>Salix</taxon>
    </lineage>
</organism>
<dbReference type="SUPFAM" id="SSF53474">
    <property type="entry name" value="alpha/beta-Hydrolases"/>
    <property type="match status" value="1"/>
</dbReference>
<dbReference type="Proteomes" id="UP001162972">
    <property type="component" value="Chromosome 16"/>
</dbReference>
<feature type="domain" description="AB hydrolase-1" evidence="1">
    <location>
        <begin position="51"/>
        <end position="301"/>
    </location>
</feature>
<dbReference type="InterPro" id="IPR000639">
    <property type="entry name" value="Epox_hydrolase-like"/>
</dbReference>